<proteinExistence type="predicted"/>
<evidence type="ECO:0008006" key="3">
    <source>
        <dbReference type="Google" id="ProtNLM"/>
    </source>
</evidence>
<gene>
    <name evidence="1" type="ORF">COT25_04725</name>
</gene>
<comment type="caution">
    <text evidence="1">The sequence shown here is derived from an EMBL/GenBank/DDBJ whole genome shotgun (WGS) entry which is preliminary data.</text>
</comment>
<reference evidence="2" key="1">
    <citation type="submission" date="2017-09" db="EMBL/GenBank/DDBJ databases">
        <title>Depth-based differentiation of microbial function through sediment-hosted aquifers and enrichment of novel symbionts in the deep terrestrial subsurface.</title>
        <authorList>
            <person name="Probst A.J."/>
            <person name="Ladd B."/>
            <person name="Jarett J.K."/>
            <person name="Geller-Mcgrath D.E."/>
            <person name="Sieber C.M.K."/>
            <person name="Emerson J.B."/>
            <person name="Anantharaman K."/>
            <person name="Thomas B.C."/>
            <person name="Malmstrom R."/>
            <person name="Stieglmeier M."/>
            <person name="Klingl A."/>
            <person name="Woyke T."/>
            <person name="Ryan C.M."/>
            <person name="Banfield J.F."/>
        </authorList>
    </citation>
    <scope>NUCLEOTIDE SEQUENCE [LARGE SCALE GENOMIC DNA]</scope>
</reference>
<organism evidence="1 2">
    <name type="scientific">Candidatus Kerfeldbacteria bacterium CG08_land_8_20_14_0_20_42_7</name>
    <dbReference type="NCBI Taxonomy" id="2014245"/>
    <lineage>
        <taxon>Bacteria</taxon>
        <taxon>Candidatus Kerfeldiibacteriota</taxon>
    </lineage>
</organism>
<accession>A0A2H0YRJ7</accession>
<protein>
    <recommendedName>
        <fullName evidence="3">GAF domain-containing protein</fullName>
    </recommendedName>
</protein>
<evidence type="ECO:0000313" key="2">
    <source>
        <dbReference type="Proteomes" id="UP000228711"/>
    </source>
</evidence>
<dbReference type="AlphaFoldDB" id="A0A2H0YRJ7"/>
<dbReference type="Proteomes" id="UP000228711">
    <property type="component" value="Unassembled WGS sequence"/>
</dbReference>
<evidence type="ECO:0000313" key="1">
    <source>
        <dbReference type="EMBL" id="PIS41135.1"/>
    </source>
</evidence>
<sequence length="198" mass="23425">MDERITNLKQKIVKTEDFFRDIARTFRDKAGLKYIHFLMPDAKMCDFITVFSTYGSNIRITKKDLASFNRPLEKDIFYPRKVLWGWDVWKQICYFKVIWKIYLYGISAIMPVKGSNGVCCLIIFCDQHANKCFDKNTEFAHTINQHISFCLESIRLYNQTLEGIIRQYDPLYQKLGHAQIQTDGEQIPTLIERKVEFL</sequence>
<name>A0A2H0YRJ7_9BACT</name>
<dbReference type="EMBL" id="PEXV01000151">
    <property type="protein sequence ID" value="PIS41135.1"/>
    <property type="molecule type" value="Genomic_DNA"/>
</dbReference>